<organism evidence="2 3">
    <name type="scientific">Microbacterium saccharophilum</name>
    <dbReference type="NCBI Taxonomy" id="1213358"/>
    <lineage>
        <taxon>Bacteria</taxon>
        <taxon>Bacillati</taxon>
        <taxon>Actinomycetota</taxon>
        <taxon>Actinomycetes</taxon>
        <taxon>Micrococcales</taxon>
        <taxon>Microbacteriaceae</taxon>
        <taxon>Microbacterium</taxon>
    </lineage>
</organism>
<evidence type="ECO:0000259" key="1">
    <source>
        <dbReference type="Pfam" id="PF03551"/>
    </source>
</evidence>
<name>A0A7Z7CZ19_9MICO</name>
<dbReference type="Pfam" id="PF03551">
    <property type="entry name" value="PadR"/>
    <property type="match status" value="1"/>
</dbReference>
<dbReference type="InterPro" id="IPR036388">
    <property type="entry name" value="WH-like_DNA-bd_sf"/>
</dbReference>
<accession>A0A7Z7CZ19</accession>
<dbReference type="Gene3D" id="1.10.10.10">
    <property type="entry name" value="Winged helix-like DNA-binding domain superfamily/Winged helix DNA-binding domain"/>
    <property type="match status" value="1"/>
</dbReference>
<proteinExistence type="predicted"/>
<comment type="caution">
    <text evidence="2">The sequence shown here is derived from an EMBL/GenBank/DDBJ whole genome shotgun (WGS) entry which is preliminary data.</text>
</comment>
<dbReference type="InterPro" id="IPR036390">
    <property type="entry name" value="WH_DNA-bd_sf"/>
</dbReference>
<dbReference type="EMBL" id="FOQZ01000001">
    <property type="protein sequence ID" value="SFI36311.1"/>
    <property type="molecule type" value="Genomic_DNA"/>
</dbReference>
<dbReference type="InterPro" id="IPR005149">
    <property type="entry name" value="Tscrpt_reg_PadR_N"/>
</dbReference>
<dbReference type="PANTHER" id="PTHR33169">
    <property type="entry name" value="PADR-FAMILY TRANSCRIPTIONAL REGULATOR"/>
    <property type="match status" value="1"/>
</dbReference>
<dbReference type="AlphaFoldDB" id="A0A7Z7CZ19"/>
<feature type="domain" description="Transcription regulator PadR N-terminal" evidence="1">
    <location>
        <begin position="15"/>
        <end position="87"/>
    </location>
</feature>
<dbReference type="InterPro" id="IPR052509">
    <property type="entry name" value="Metal_resp_DNA-bind_regulator"/>
</dbReference>
<evidence type="ECO:0000313" key="3">
    <source>
        <dbReference type="Proteomes" id="UP000198702"/>
    </source>
</evidence>
<reference evidence="2 3" key="1">
    <citation type="submission" date="2016-10" db="EMBL/GenBank/DDBJ databases">
        <authorList>
            <person name="Varghese N."/>
            <person name="Submissions S."/>
        </authorList>
    </citation>
    <scope>NUCLEOTIDE SEQUENCE [LARGE SCALE GENOMIC DNA]</scope>
    <source>
        <strain evidence="2 3">UNC380MFSha3.1</strain>
    </source>
</reference>
<protein>
    <submittedName>
        <fullName evidence="2">Transcriptional regulator PadR-like family protein</fullName>
    </submittedName>
</protein>
<dbReference type="Proteomes" id="UP000198702">
    <property type="component" value="Unassembled WGS sequence"/>
</dbReference>
<sequence length="121" mass="12779">MFGVMSTLADTGFWILTSLAGGRRHGYAILREVADGSGAGPKVTTLYATLDRLVQQGLIAADGEEIVDGRARRYFLLTDAGRRRLEEETQALEARARAARAALAHPAVAPAGRVTPAMGAA</sequence>
<evidence type="ECO:0000313" key="2">
    <source>
        <dbReference type="EMBL" id="SFI36311.1"/>
    </source>
</evidence>
<dbReference type="SUPFAM" id="SSF46785">
    <property type="entry name" value="Winged helix' DNA-binding domain"/>
    <property type="match status" value="1"/>
</dbReference>
<dbReference type="PANTHER" id="PTHR33169:SF13">
    <property type="entry name" value="PADR-FAMILY TRANSCRIPTIONAL REGULATOR"/>
    <property type="match status" value="1"/>
</dbReference>
<gene>
    <name evidence="2" type="ORF">SAMN04487751_1398</name>
</gene>